<dbReference type="PRINTS" id="PR00598">
    <property type="entry name" value="HTHMARR"/>
</dbReference>
<evidence type="ECO:0000313" key="3">
    <source>
        <dbReference type="Proteomes" id="UP001151234"/>
    </source>
</evidence>
<dbReference type="InterPro" id="IPR000835">
    <property type="entry name" value="HTH_MarR-typ"/>
</dbReference>
<dbReference type="PANTHER" id="PTHR33164">
    <property type="entry name" value="TRANSCRIPTIONAL REGULATOR, MARR FAMILY"/>
    <property type="match status" value="1"/>
</dbReference>
<dbReference type="PANTHER" id="PTHR33164:SF43">
    <property type="entry name" value="HTH-TYPE TRANSCRIPTIONAL REPRESSOR YETL"/>
    <property type="match status" value="1"/>
</dbReference>
<dbReference type="Gene3D" id="1.10.10.10">
    <property type="entry name" value="Winged helix-like DNA-binding domain superfamily/Winged helix DNA-binding domain"/>
    <property type="match status" value="1"/>
</dbReference>
<feature type="domain" description="HTH marR-type" evidence="1">
    <location>
        <begin position="1"/>
        <end position="148"/>
    </location>
</feature>
<gene>
    <name evidence="2" type="ORF">OQ273_17405</name>
</gene>
<dbReference type="AlphaFoldDB" id="A0A9X3ZJ12"/>
<proteinExistence type="predicted"/>
<dbReference type="Pfam" id="PF12802">
    <property type="entry name" value="MarR_2"/>
    <property type="match status" value="1"/>
</dbReference>
<dbReference type="GO" id="GO:0006950">
    <property type="term" value="P:response to stress"/>
    <property type="evidence" value="ECO:0007669"/>
    <property type="project" value="TreeGrafter"/>
</dbReference>
<organism evidence="2 3">
    <name type="scientific">Hoeflea prorocentri</name>
    <dbReference type="NCBI Taxonomy" id="1922333"/>
    <lineage>
        <taxon>Bacteria</taxon>
        <taxon>Pseudomonadati</taxon>
        <taxon>Pseudomonadota</taxon>
        <taxon>Alphaproteobacteria</taxon>
        <taxon>Hyphomicrobiales</taxon>
        <taxon>Rhizobiaceae</taxon>
        <taxon>Hoeflea</taxon>
    </lineage>
</organism>
<name>A0A9X3ZJ12_9HYPH</name>
<accession>A0A9X3ZJ12</accession>
<dbReference type="SUPFAM" id="SSF46785">
    <property type="entry name" value="Winged helix' DNA-binding domain"/>
    <property type="match status" value="1"/>
</dbReference>
<dbReference type="PROSITE" id="PS50995">
    <property type="entry name" value="HTH_MARR_2"/>
    <property type="match status" value="1"/>
</dbReference>
<dbReference type="InterPro" id="IPR036388">
    <property type="entry name" value="WH-like_DNA-bd_sf"/>
</dbReference>
<evidence type="ECO:0000313" key="2">
    <source>
        <dbReference type="EMBL" id="MDA5400358.1"/>
    </source>
</evidence>
<dbReference type="InterPro" id="IPR039422">
    <property type="entry name" value="MarR/SlyA-like"/>
</dbReference>
<dbReference type="EMBL" id="JAPJZI010000001">
    <property type="protein sequence ID" value="MDA5400358.1"/>
    <property type="molecule type" value="Genomic_DNA"/>
</dbReference>
<dbReference type="Proteomes" id="UP001151234">
    <property type="component" value="Unassembled WGS sequence"/>
</dbReference>
<reference evidence="2" key="1">
    <citation type="submission" date="2022-11" db="EMBL/GenBank/DDBJ databases">
        <title>Draft genome sequence of Hoeflea poritis E7-10 and Hoeflea prorocentri PM5-8, separated from scleractinian coral Porites lutea and marine dinoflagellate.</title>
        <authorList>
            <person name="Zhang G."/>
            <person name="Wei Q."/>
            <person name="Cai L."/>
        </authorList>
    </citation>
    <scope>NUCLEOTIDE SEQUENCE</scope>
    <source>
        <strain evidence="2">PM5-8</strain>
    </source>
</reference>
<comment type="caution">
    <text evidence="2">The sequence shown here is derived from an EMBL/GenBank/DDBJ whole genome shotgun (WGS) entry which is preliminary data.</text>
</comment>
<evidence type="ECO:0000259" key="1">
    <source>
        <dbReference type="PROSITE" id="PS50995"/>
    </source>
</evidence>
<dbReference type="SMART" id="SM00347">
    <property type="entry name" value="HTH_MARR"/>
    <property type="match status" value="1"/>
</dbReference>
<keyword evidence="3" id="KW-1185">Reference proteome</keyword>
<dbReference type="GO" id="GO:0003700">
    <property type="term" value="F:DNA-binding transcription factor activity"/>
    <property type="evidence" value="ECO:0007669"/>
    <property type="project" value="InterPro"/>
</dbReference>
<sequence length="149" mass="16654">MDSKTLSHYFHLFNEIGIIAQLSRALFEARLPEGFLISHFSVLNHLIRVGDGPTPLRLANAFQVPKTTMTHTLSGLEKHGLIDMRPNPEDGRSKCVWLTDAGRDFRNNAIAALGPDMAQLAERYPPEFIEDVTPKLAEIRTFLDAARDG</sequence>
<dbReference type="RefSeq" id="WP_267991846.1">
    <property type="nucleotide sequence ID" value="NZ_JAPJZI010000001.1"/>
</dbReference>
<dbReference type="InterPro" id="IPR036390">
    <property type="entry name" value="WH_DNA-bd_sf"/>
</dbReference>
<protein>
    <submittedName>
        <fullName evidence="2">MarR family transcriptional regulator</fullName>
    </submittedName>
</protein>